<comment type="caution">
    <text evidence="1">The sequence shown here is derived from an EMBL/GenBank/DDBJ whole genome shotgun (WGS) entry which is preliminary data.</text>
</comment>
<dbReference type="Proteomes" id="UP000224607">
    <property type="component" value="Unassembled WGS sequence"/>
</dbReference>
<organism evidence="1 2">
    <name type="scientific">Xenorhabdus mauleonii</name>
    <dbReference type="NCBI Taxonomy" id="351675"/>
    <lineage>
        <taxon>Bacteria</taxon>
        <taxon>Pseudomonadati</taxon>
        <taxon>Pseudomonadota</taxon>
        <taxon>Gammaproteobacteria</taxon>
        <taxon>Enterobacterales</taxon>
        <taxon>Morganellaceae</taxon>
        <taxon>Xenorhabdus</taxon>
    </lineage>
</organism>
<proteinExistence type="predicted"/>
<name>A0A2G0NV51_9GAMM</name>
<evidence type="ECO:0000313" key="1">
    <source>
        <dbReference type="EMBL" id="PHM38642.1"/>
    </source>
</evidence>
<keyword evidence="2" id="KW-1185">Reference proteome</keyword>
<dbReference type="EMBL" id="NITY01000015">
    <property type="protein sequence ID" value="PHM38642.1"/>
    <property type="molecule type" value="Genomic_DNA"/>
</dbReference>
<sequence length="80" mass="8818">MPRFQATALNMDIAAVFLRLIPGGGDTNVPPRIQVTALRVDGIHPGFGFRRLTAVRELNANGIIRFFRLTARLVNGVRFG</sequence>
<protein>
    <submittedName>
        <fullName evidence="1">Uncharacterized protein</fullName>
    </submittedName>
</protein>
<reference evidence="1 2" key="1">
    <citation type="journal article" date="2017" name="Nat. Microbiol.">
        <title>Natural product diversity associated with the nematode symbionts Photorhabdus and Xenorhabdus.</title>
        <authorList>
            <person name="Tobias N.J."/>
            <person name="Wolff H."/>
            <person name="Djahanschiri B."/>
            <person name="Grundmann F."/>
            <person name="Kronenwerth M."/>
            <person name="Shi Y.M."/>
            <person name="Simonyi S."/>
            <person name="Grun P."/>
            <person name="Shapiro-Ilan D."/>
            <person name="Pidot S.J."/>
            <person name="Stinear T.P."/>
            <person name="Ebersberger I."/>
            <person name="Bode H.B."/>
        </authorList>
    </citation>
    <scope>NUCLEOTIDE SEQUENCE [LARGE SCALE GENOMIC DNA]</scope>
    <source>
        <strain evidence="1 2">DSM 17908</strain>
    </source>
</reference>
<gene>
    <name evidence="1" type="ORF">Xmau_03350</name>
</gene>
<evidence type="ECO:0000313" key="2">
    <source>
        <dbReference type="Proteomes" id="UP000224607"/>
    </source>
</evidence>
<accession>A0A2G0NV51</accession>